<accession>A0A3L6SV17</accession>
<dbReference type="AlphaFoldDB" id="A0A3L6SV17"/>
<gene>
    <name evidence="1" type="ORF">C2845_PM05G17300</name>
</gene>
<keyword evidence="2" id="KW-1185">Reference proteome</keyword>
<dbReference type="Proteomes" id="UP000275267">
    <property type="component" value="Unassembled WGS sequence"/>
</dbReference>
<reference evidence="2" key="1">
    <citation type="journal article" date="2019" name="Nat. Commun.">
        <title>The genome of broomcorn millet.</title>
        <authorList>
            <person name="Zou C."/>
            <person name="Miki D."/>
            <person name="Li D."/>
            <person name="Tang Q."/>
            <person name="Xiao L."/>
            <person name="Rajput S."/>
            <person name="Deng P."/>
            <person name="Jia W."/>
            <person name="Huang R."/>
            <person name="Zhang M."/>
            <person name="Sun Y."/>
            <person name="Hu J."/>
            <person name="Fu X."/>
            <person name="Schnable P.S."/>
            <person name="Li F."/>
            <person name="Zhang H."/>
            <person name="Feng B."/>
            <person name="Zhu X."/>
            <person name="Liu R."/>
            <person name="Schnable J.C."/>
            <person name="Zhu J.-K."/>
            <person name="Zhang H."/>
        </authorList>
    </citation>
    <scope>NUCLEOTIDE SEQUENCE [LARGE SCALE GENOMIC DNA]</scope>
</reference>
<evidence type="ECO:0000313" key="2">
    <source>
        <dbReference type="Proteomes" id="UP000275267"/>
    </source>
</evidence>
<sequence>MLLNGVPLELGDDGSVPAINPVLVVVDSSLYLAPTSIAFVVLPSPMQHGCVTAACHGDLLGSGGVRRLVRPGLRAGSCCNLQA</sequence>
<comment type="caution">
    <text evidence="1">The sequence shown here is derived from an EMBL/GenBank/DDBJ whole genome shotgun (WGS) entry which is preliminary data.</text>
</comment>
<name>A0A3L6SV17_PANMI</name>
<evidence type="ECO:0000313" key="1">
    <source>
        <dbReference type="EMBL" id="RLN27586.1"/>
    </source>
</evidence>
<dbReference type="STRING" id="4540.A0A3L6SV17"/>
<protein>
    <submittedName>
        <fullName evidence="1">Heparanase-like protein 1</fullName>
    </submittedName>
</protein>
<dbReference type="EMBL" id="PQIB02000003">
    <property type="protein sequence ID" value="RLN27586.1"/>
    <property type="molecule type" value="Genomic_DNA"/>
</dbReference>
<proteinExistence type="predicted"/>
<dbReference type="OrthoDB" id="726732at2759"/>
<organism evidence="1 2">
    <name type="scientific">Panicum miliaceum</name>
    <name type="common">Proso millet</name>
    <name type="synonym">Broomcorn millet</name>
    <dbReference type="NCBI Taxonomy" id="4540"/>
    <lineage>
        <taxon>Eukaryota</taxon>
        <taxon>Viridiplantae</taxon>
        <taxon>Streptophyta</taxon>
        <taxon>Embryophyta</taxon>
        <taxon>Tracheophyta</taxon>
        <taxon>Spermatophyta</taxon>
        <taxon>Magnoliopsida</taxon>
        <taxon>Liliopsida</taxon>
        <taxon>Poales</taxon>
        <taxon>Poaceae</taxon>
        <taxon>PACMAD clade</taxon>
        <taxon>Panicoideae</taxon>
        <taxon>Panicodae</taxon>
        <taxon>Paniceae</taxon>
        <taxon>Panicinae</taxon>
        <taxon>Panicum</taxon>
        <taxon>Panicum sect. Panicum</taxon>
    </lineage>
</organism>